<dbReference type="Proteomes" id="UP000078540">
    <property type="component" value="Unassembled WGS sequence"/>
</dbReference>
<feature type="domain" description="Double jelly roll-like" evidence="1">
    <location>
        <begin position="50"/>
        <end position="91"/>
    </location>
</feature>
<dbReference type="STRING" id="520822.A0A151K1E1"/>
<protein>
    <recommendedName>
        <fullName evidence="1">Double jelly roll-like domain-containing protein</fullName>
    </recommendedName>
</protein>
<dbReference type="InterPro" id="IPR049512">
    <property type="entry name" value="DJR-like_dom"/>
</dbReference>
<reference evidence="2 3" key="1">
    <citation type="submission" date="2015-09" db="EMBL/GenBank/DDBJ databases">
        <title>Atta colombica WGS genome.</title>
        <authorList>
            <person name="Nygaard S."/>
            <person name="Hu H."/>
            <person name="Boomsma J."/>
            <person name="Zhang G."/>
        </authorList>
    </citation>
    <scope>NUCLEOTIDE SEQUENCE [LARGE SCALE GENOMIC DNA]</scope>
    <source>
        <strain evidence="2">Treedump-2</strain>
        <tissue evidence="2">Whole body</tissue>
    </source>
</reference>
<gene>
    <name evidence="2" type="ORF">ALC53_00033</name>
</gene>
<evidence type="ECO:0000259" key="1">
    <source>
        <dbReference type="Pfam" id="PF21738"/>
    </source>
</evidence>
<dbReference type="PANTHER" id="PTHR36159:SF1">
    <property type="entry name" value="RETROVIRUS-RELATED POL POLYPROTEIN FROM TRANSPOSON 412-LIKE PROTEIN"/>
    <property type="match status" value="1"/>
</dbReference>
<dbReference type="EMBL" id="LKEW01001114">
    <property type="protein sequence ID" value="KYN45475.1"/>
    <property type="molecule type" value="Genomic_DNA"/>
</dbReference>
<evidence type="ECO:0000313" key="2">
    <source>
        <dbReference type="EMBL" id="KYN45475.1"/>
    </source>
</evidence>
<proteinExistence type="predicted"/>
<evidence type="ECO:0000313" key="3">
    <source>
        <dbReference type="Proteomes" id="UP000078540"/>
    </source>
</evidence>
<organism evidence="2 3">
    <name type="scientific">Atta colombica</name>
    <dbReference type="NCBI Taxonomy" id="520822"/>
    <lineage>
        <taxon>Eukaryota</taxon>
        <taxon>Metazoa</taxon>
        <taxon>Ecdysozoa</taxon>
        <taxon>Arthropoda</taxon>
        <taxon>Hexapoda</taxon>
        <taxon>Insecta</taxon>
        <taxon>Pterygota</taxon>
        <taxon>Neoptera</taxon>
        <taxon>Endopterygota</taxon>
        <taxon>Hymenoptera</taxon>
        <taxon>Apocrita</taxon>
        <taxon>Aculeata</taxon>
        <taxon>Formicoidea</taxon>
        <taxon>Formicidae</taxon>
        <taxon>Myrmicinae</taxon>
        <taxon>Atta</taxon>
    </lineage>
</organism>
<feature type="domain" description="Double jelly roll-like" evidence="1">
    <location>
        <begin position="127"/>
        <end position="197"/>
    </location>
</feature>
<accession>A0A151K1E1</accession>
<sequence length="202" mass="23401">MRLEKRLVRGINSLDAACRKHGLCKLPYDSFLYIEGRLTMKKKNDQMSTTLGNNCVRSMFDEIRYELNSVEIDTDYSRNVRITSTIKNYVSKNELILIRGCNDCNCLIGNPVTDPKIYLNSEFYRRILFDMSRVFVKHGINCFETLSFIKKGPFAIIYCENESVKSTTVDLRIEFNCKENLPANSTAYCLIIHDHVIEYCST</sequence>
<dbReference type="AlphaFoldDB" id="A0A151K1E1"/>
<dbReference type="PANTHER" id="PTHR36159">
    <property type="entry name" value="PROTEIN CBG23766"/>
    <property type="match status" value="1"/>
</dbReference>
<comment type="caution">
    <text evidence="2">The sequence shown here is derived from an EMBL/GenBank/DDBJ whole genome shotgun (WGS) entry which is preliminary data.</text>
</comment>
<keyword evidence="3" id="KW-1185">Reference proteome</keyword>
<name>A0A151K1E1_9HYME</name>
<dbReference type="Pfam" id="PF21738">
    <property type="entry name" value="DJR-like_dom"/>
    <property type="match status" value="2"/>
</dbReference>